<evidence type="ECO:0000313" key="3">
    <source>
        <dbReference type="Proteomes" id="UP000628840"/>
    </source>
</evidence>
<dbReference type="RefSeq" id="WP_188880105.1">
    <property type="nucleotide sequence ID" value="NZ_BMPF01000001.1"/>
</dbReference>
<reference evidence="2 3" key="1">
    <citation type="journal article" date="2019" name="Int. J. Syst. Evol. Microbiol.">
        <title>The Global Catalogue of Microorganisms (GCM) 10K type strain sequencing project: providing services to taxonomists for standard genome sequencing and annotation.</title>
        <authorList>
            <consortium name="The Broad Institute Genomics Platform"/>
            <consortium name="The Broad Institute Genome Sequencing Center for Infectious Disease"/>
            <person name="Wu L."/>
            <person name="Ma J."/>
        </authorList>
    </citation>
    <scope>NUCLEOTIDE SEQUENCE [LARGE SCALE GENOMIC DNA]</scope>
    <source>
        <strain evidence="2 3">JCM 19585</strain>
    </source>
</reference>
<dbReference type="AlphaFoldDB" id="A0A830F886"/>
<proteinExistence type="predicted"/>
<keyword evidence="3" id="KW-1185">Reference proteome</keyword>
<dbReference type="Pfam" id="PF25257">
    <property type="entry name" value="DUF7858"/>
    <property type="match status" value="1"/>
</dbReference>
<gene>
    <name evidence="2" type="ORF">GCM10009037_10720</name>
</gene>
<evidence type="ECO:0000313" key="2">
    <source>
        <dbReference type="EMBL" id="GGL28869.1"/>
    </source>
</evidence>
<organism evidence="2 3">
    <name type="scientific">Halarchaeum grantii</name>
    <dbReference type="NCBI Taxonomy" id="1193105"/>
    <lineage>
        <taxon>Archaea</taxon>
        <taxon>Methanobacteriati</taxon>
        <taxon>Methanobacteriota</taxon>
        <taxon>Stenosarchaea group</taxon>
        <taxon>Halobacteria</taxon>
        <taxon>Halobacteriales</taxon>
        <taxon>Halobacteriaceae</taxon>
    </lineage>
</organism>
<dbReference type="OrthoDB" id="239492at2157"/>
<protein>
    <submittedName>
        <fullName evidence="2">Uncharacterized protein</fullName>
    </submittedName>
</protein>
<feature type="region of interest" description="Disordered" evidence="1">
    <location>
        <begin position="147"/>
        <end position="173"/>
    </location>
</feature>
<feature type="compositionally biased region" description="Basic and acidic residues" evidence="1">
    <location>
        <begin position="147"/>
        <end position="162"/>
    </location>
</feature>
<evidence type="ECO:0000256" key="1">
    <source>
        <dbReference type="SAM" id="MobiDB-lite"/>
    </source>
</evidence>
<name>A0A830F886_9EURY</name>
<dbReference type="InterPro" id="IPR057180">
    <property type="entry name" value="DUF7858"/>
</dbReference>
<accession>A0A830F886</accession>
<comment type="caution">
    <text evidence="2">The sequence shown here is derived from an EMBL/GenBank/DDBJ whole genome shotgun (WGS) entry which is preliminary data.</text>
</comment>
<dbReference type="EMBL" id="BMPF01000001">
    <property type="protein sequence ID" value="GGL28869.1"/>
    <property type="molecule type" value="Genomic_DNA"/>
</dbReference>
<dbReference type="Proteomes" id="UP000628840">
    <property type="component" value="Unassembled WGS sequence"/>
</dbReference>
<sequence>MGLSEIAAGLTVTTRQEERGVATVDATDVPLAERLAPYADELPCPVEPAAALLDAYGTGTSVGVAASAAGLAPTMGAKVLHRLGVAGVTPLSPLAREVVRDWLDGELSRREAVTLSGASAAEFSLGAYCETHAPIAGAAEIVTAAREPDGSRSLARRERDAFAETFDAPAELR</sequence>